<keyword evidence="3" id="KW-1185">Reference proteome</keyword>
<dbReference type="Proteomes" id="UP000822476">
    <property type="component" value="Unassembled WGS sequence"/>
</dbReference>
<protein>
    <submittedName>
        <fullName evidence="2">Uncharacterized protein</fullName>
    </submittedName>
</protein>
<name>A0A8S9ZC99_9TREM</name>
<dbReference type="EMBL" id="JTDE01000172">
    <property type="protein sequence ID" value="KAF7262098.1"/>
    <property type="molecule type" value="Genomic_DNA"/>
</dbReference>
<organism evidence="2 3">
    <name type="scientific">Paragonimus skrjabini miyazakii</name>
    <dbReference type="NCBI Taxonomy" id="59628"/>
    <lineage>
        <taxon>Eukaryota</taxon>
        <taxon>Metazoa</taxon>
        <taxon>Spiralia</taxon>
        <taxon>Lophotrochozoa</taxon>
        <taxon>Platyhelminthes</taxon>
        <taxon>Trematoda</taxon>
        <taxon>Digenea</taxon>
        <taxon>Plagiorchiida</taxon>
        <taxon>Troglotremata</taxon>
        <taxon>Troglotrematidae</taxon>
        <taxon>Paragonimus</taxon>
    </lineage>
</organism>
<evidence type="ECO:0000256" key="1">
    <source>
        <dbReference type="SAM" id="MobiDB-lite"/>
    </source>
</evidence>
<evidence type="ECO:0000313" key="2">
    <source>
        <dbReference type="EMBL" id="KAF7262098.1"/>
    </source>
</evidence>
<sequence length="143" mass="16404">MNTSFCETTVSRHAMNIKYLKMLTKNKTFILIRQIRIAERNGRTDEFLPRDFSSTTLCHGRDGRHFKAARLAQVTRAAGRGYHYACWLVRPLAHHPEAQRYRLRRLKTSTNSASHAASRESIRTRGTRGDPAVNLCFLMALLS</sequence>
<evidence type="ECO:0000313" key="3">
    <source>
        <dbReference type="Proteomes" id="UP000822476"/>
    </source>
</evidence>
<dbReference type="AlphaFoldDB" id="A0A8S9ZC99"/>
<accession>A0A8S9ZC99</accession>
<feature type="region of interest" description="Disordered" evidence="1">
    <location>
        <begin position="106"/>
        <end position="125"/>
    </location>
</feature>
<comment type="caution">
    <text evidence="2">The sequence shown here is derived from an EMBL/GenBank/DDBJ whole genome shotgun (WGS) entry which is preliminary data.</text>
</comment>
<reference evidence="2" key="1">
    <citation type="submission" date="2019-07" db="EMBL/GenBank/DDBJ databases">
        <title>Annotation for the trematode Paragonimus miyazaki's.</title>
        <authorList>
            <person name="Choi Y.-J."/>
        </authorList>
    </citation>
    <scope>NUCLEOTIDE SEQUENCE</scope>
    <source>
        <strain evidence="2">Japan</strain>
    </source>
</reference>
<gene>
    <name evidence="2" type="ORF">EG68_00687</name>
</gene>
<proteinExistence type="predicted"/>